<dbReference type="AlphaFoldDB" id="A0A398C2X8"/>
<dbReference type="Pfam" id="PF04187">
    <property type="entry name" value="Cofac_haem_bdg"/>
    <property type="match status" value="1"/>
</dbReference>
<dbReference type="SUPFAM" id="SSF159501">
    <property type="entry name" value="EreA/ChaN-like"/>
    <property type="match status" value="1"/>
</dbReference>
<feature type="domain" description="Haem-binding uptake Tiki superfamily ChaN" evidence="2">
    <location>
        <begin position="42"/>
        <end position="230"/>
    </location>
</feature>
<evidence type="ECO:0000256" key="1">
    <source>
        <dbReference type="SAM" id="SignalP"/>
    </source>
</evidence>
<evidence type="ECO:0000313" key="3">
    <source>
        <dbReference type="EMBL" id="RID97405.1"/>
    </source>
</evidence>
<proteinExistence type="predicted"/>
<sequence length="278" mass="29422">MKTAFPPTPAHWLRPVSTVALALLLGCAAPARLPDGWPQSLAALLPADVMLLGEQHDAPAHQAMERTAVQWLAAQGRLSAVVMEMAEAGHSTQALPPSADEATVRAALGWDEQWWPWQHYAGAVMAAVRAGVPVFGGNLPRTAMREAMNNTALDQLLPAAALADQFSAVREGHCDLLPEAQLPGMVRIQMARDQSMARALAAAPRGPGQTVLLIAGGGHVLRSRGVPVYLPKNLKVKVALAQSGQAQAAIENEADLTSVTAELPPQDACAPLRKLPER</sequence>
<dbReference type="OrthoDB" id="9795827at2"/>
<feature type="signal peptide" evidence="1">
    <location>
        <begin position="1"/>
        <end position="22"/>
    </location>
</feature>
<gene>
    <name evidence="3" type="ORF">D3F03_14155</name>
</gene>
<dbReference type="RefSeq" id="WP_119110073.1">
    <property type="nucleotide sequence ID" value="NZ_QXJC01000007.1"/>
</dbReference>
<comment type="caution">
    <text evidence="3">The sequence shown here is derived from an EMBL/GenBank/DDBJ whole genome shotgun (WGS) entry which is preliminary data.</text>
</comment>
<dbReference type="Gene3D" id="1.10.8.760">
    <property type="entry name" value="Haem-binding uptake, Tiki superfamily, ChaN, domain 2"/>
    <property type="match status" value="1"/>
</dbReference>
<name>A0A398C2X8_9BURK</name>
<organism evidence="3 4">
    <name type="scientific">Simplicispira hankyongi</name>
    <dbReference type="NCBI Taxonomy" id="2315688"/>
    <lineage>
        <taxon>Bacteria</taxon>
        <taxon>Pseudomonadati</taxon>
        <taxon>Pseudomonadota</taxon>
        <taxon>Betaproteobacteria</taxon>
        <taxon>Burkholderiales</taxon>
        <taxon>Comamonadaceae</taxon>
        <taxon>Simplicispira</taxon>
    </lineage>
</organism>
<dbReference type="Proteomes" id="UP000266302">
    <property type="component" value="Unassembled WGS sequence"/>
</dbReference>
<reference evidence="3 4" key="1">
    <citation type="submission" date="2018-09" db="EMBL/GenBank/DDBJ databases">
        <title>Draft genome of Simplicispira sp. NY-02.</title>
        <authorList>
            <person name="Im W.T."/>
        </authorList>
    </citation>
    <scope>NUCLEOTIDE SEQUENCE [LARGE SCALE GENOMIC DNA]</scope>
    <source>
        <strain evidence="3 4">NY-02</strain>
    </source>
</reference>
<dbReference type="Gene3D" id="3.40.50.11550">
    <property type="match status" value="1"/>
</dbReference>
<dbReference type="EMBL" id="QXJC01000007">
    <property type="protein sequence ID" value="RID97405.1"/>
    <property type="molecule type" value="Genomic_DNA"/>
</dbReference>
<keyword evidence="1" id="KW-0732">Signal</keyword>
<feature type="chain" id="PRO_5017415514" description="Haem-binding uptake Tiki superfamily ChaN domain-containing protein" evidence="1">
    <location>
        <begin position="23"/>
        <end position="278"/>
    </location>
</feature>
<dbReference type="CDD" id="cd14727">
    <property type="entry name" value="ChanN-like"/>
    <property type="match status" value="1"/>
</dbReference>
<evidence type="ECO:0000259" key="2">
    <source>
        <dbReference type="Pfam" id="PF04187"/>
    </source>
</evidence>
<protein>
    <recommendedName>
        <fullName evidence="2">Haem-binding uptake Tiki superfamily ChaN domain-containing protein</fullName>
    </recommendedName>
</protein>
<dbReference type="PROSITE" id="PS51257">
    <property type="entry name" value="PROKAR_LIPOPROTEIN"/>
    <property type="match status" value="1"/>
</dbReference>
<accession>A0A398C2X8</accession>
<keyword evidence="4" id="KW-1185">Reference proteome</keyword>
<dbReference type="InterPro" id="IPR007314">
    <property type="entry name" value="Cofac_haem-bd_dom"/>
</dbReference>
<evidence type="ECO:0000313" key="4">
    <source>
        <dbReference type="Proteomes" id="UP000266302"/>
    </source>
</evidence>